<dbReference type="EMBL" id="JAUPBM010000120">
    <property type="protein sequence ID" value="MDO7020960.1"/>
    <property type="molecule type" value="Genomic_DNA"/>
</dbReference>
<dbReference type="Proteomes" id="UP001175147">
    <property type="component" value="Unassembled WGS sequence"/>
</dbReference>
<evidence type="ECO:0000313" key="2">
    <source>
        <dbReference type="Proteomes" id="UP001175147"/>
    </source>
</evidence>
<accession>A0ABT8Z186</accession>
<dbReference type="RefSeq" id="WP_304385500.1">
    <property type="nucleotide sequence ID" value="NZ_JAUPBL010000055.1"/>
</dbReference>
<dbReference type="NCBIfam" id="TIGR01784">
    <property type="entry name" value="T_den_put_tspse"/>
    <property type="match status" value="1"/>
</dbReference>
<dbReference type="PANTHER" id="PTHR41317:SF1">
    <property type="entry name" value="PD-(D_E)XK NUCLEASE FAMILY TRANSPOSASE"/>
    <property type="match status" value="1"/>
</dbReference>
<protein>
    <submittedName>
        <fullName evidence="1">Rpn family recombination-promoting nuclease/putative transposase</fullName>
    </submittedName>
</protein>
<dbReference type="PANTHER" id="PTHR41317">
    <property type="entry name" value="PD-(D_E)XK NUCLEASE FAMILY TRANSPOSASE"/>
    <property type="match status" value="1"/>
</dbReference>
<keyword evidence="2" id="KW-1185">Reference proteome</keyword>
<evidence type="ECO:0000313" key="1">
    <source>
        <dbReference type="EMBL" id="MDO7020960.1"/>
    </source>
</evidence>
<name>A0ABT8Z186_9SPIR</name>
<sequence length="302" mass="35584">MEKKLNTKQIKYFNPLNDYFIRYLFTDKGSSETILLDFINSIMINANMKTFRSVEILTPFNLKKNRNLKETIVDVKCITQNGSVVIIEIQLQGNSRFPGRILYYWAANYSKLLKHGERYDELTPVISINLLNFNLDKTKNIHSCYMLYEMNNKKLLTDHLQIHIIELKKFRKNVLSKDLNYWLKIFTSKNLEASMSEIVKEKPIMEEVQKKYNNFVKSKLMMMEYEKKEAYLYGNQIMLDEERKLVREEGIKEGIEQGIEKGKEEGIKETQISMAKNMKNKNIDISLISELTGLSIEEIEKL</sequence>
<dbReference type="Pfam" id="PF12784">
    <property type="entry name" value="PDDEXK_2"/>
    <property type="match status" value="1"/>
</dbReference>
<dbReference type="InterPro" id="IPR010106">
    <property type="entry name" value="RpnA"/>
</dbReference>
<organism evidence="1 2">
    <name type="scientific">Brachyspira innocens</name>
    <dbReference type="NCBI Taxonomy" id="13264"/>
    <lineage>
        <taxon>Bacteria</taxon>
        <taxon>Pseudomonadati</taxon>
        <taxon>Spirochaetota</taxon>
        <taxon>Spirochaetia</taxon>
        <taxon>Brachyspirales</taxon>
        <taxon>Brachyspiraceae</taxon>
        <taxon>Brachyspira</taxon>
    </lineage>
</organism>
<gene>
    <name evidence="1" type="ORF">Q5M86_09260</name>
</gene>
<proteinExistence type="predicted"/>
<reference evidence="1" key="1">
    <citation type="submission" date="2023-07" db="EMBL/GenBank/DDBJ databases">
        <title>Mucosal microbiota of week-old chicken and adult hens.</title>
        <authorList>
            <person name="Volf J."/>
            <person name="Karasova D."/>
            <person name="Crhanova M."/>
            <person name="Faldynova M."/>
            <person name="Prikrylova H."/>
            <person name="Zeman M."/>
            <person name="Babak V."/>
            <person name="Rajova J."/>
            <person name="Rychlik I."/>
        </authorList>
    </citation>
    <scope>NUCLEOTIDE SEQUENCE</scope>
    <source>
        <strain evidence="1">ET902</strain>
    </source>
</reference>
<comment type="caution">
    <text evidence="1">The sequence shown here is derived from an EMBL/GenBank/DDBJ whole genome shotgun (WGS) entry which is preliminary data.</text>
</comment>